<dbReference type="Proteomes" id="UP000177092">
    <property type="component" value="Unassembled WGS sequence"/>
</dbReference>
<reference evidence="1 2" key="1">
    <citation type="journal article" date="2016" name="Nat. Commun.">
        <title>Thousands of microbial genomes shed light on interconnected biogeochemical processes in an aquifer system.</title>
        <authorList>
            <person name="Anantharaman K."/>
            <person name="Brown C.T."/>
            <person name="Hug L.A."/>
            <person name="Sharon I."/>
            <person name="Castelle C.J."/>
            <person name="Probst A.J."/>
            <person name="Thomas B.C."/>
            <person name="Singh A."/>
            <person name="Wilkins M.J."/>
            <person name="Karaoz U."/>
            <person name="Brodie E.L."/>
            <person name="Williams K.H."/>
            <person name="Hubbard S.S."/>
            <person name="Banfield J.F."/>
        </authorList>
    </citation>
    <scope>NUCLEOTIDE SEQUENCE [LARGE SCALE GENOMIC DNA]</scope>
</reference>
<name>A0A1F6A6I8_9BACT</name>
<dbReference type="AlphaFoldDB" id="A0A1F6A6I8"/>
<gene>
    <name evidence="1" type="ORF">A3D03_06530</name>
</gene>
<evidence type="ECO:0000313" key="1">
    <source>
        <dbReference type="EMBL" id="OGG20348.1"/>
    </source>
</evidence>
<sequence length="80" mass="9457">MISKNDFDKFEKLIRQVVDDELDKKIPNYIKYLPTKDDFFSKMDKLMGEVKAMHESQEIHAGSHSEINDRIEKLEKVLQS</sequence>
<organism evidence="1 2">
    <name type="scientific">Candidatus Gottesmanbacteria bacterium RIFCSPHIGHO2_02_FULL_40_13</name>
    <dbReference type="NCBI Taxonomy" id="1798384"/>
    <lineage>
        <taxon>Bacteria</taxon>
        <taxon>Candidatus Gottesmaniibacteriota</taxon>
    </lineage>
</organism>
<comment type="caution">
    <text evidence="1">The sequence shown here is derived from an EMBL/GenBank/DDBJ whole genome shotgun (WGS) entry which is preliminary data.</text>
</comment>
<evidence type="ECO:0000313" key="2">
    <source>
        <dbReference type="Proteomes" id="UP000177092"/>
    </source>
</evidence>
<accession>A0A1F6A6I8</accession>
<protein>
    <submittedName>
        <fullName evidence="1">Uncharacterized protein</fullName>
    </submittedName>
</protein>
<proteinExistence type="predicted"/>
<dbReference type="EMBL" id="MFJN01000049">
    <property type="protein sequence ID" value="OGG20348.1"/>
    <property type="molecule type" value="Genomic_DNA"/>
</dbReference>